<name>A0A1G6T1S5_9BACT</name>
<proteinExistence type="predicted"/>
<dbReference type="EMBL" id="FMYP01000109">
    <property type="protein sequence ID" value="SDD22794.1"/>
    <property type="molecule type" value="Genomic_DNA"/>
</dbReference>
<sequence length="227" mass="25725">MKMYWISKWVLGFIFIFVWGCSPSGSNDQPFNESRKYGIKSGIVEFAPIDIMGVVTKRTIYFDDYGSTEREETIAKGNIFGLTSESHSISLVKDGYVYTYDLHKLENGKDITSKVVTKARLVPYMLLSLQQFSITKEMKKNISYKEEGYEVVAGFRGNKYSICLNKDFPESIISGVHYKNVVMKTHLGGVLVIASRFQENPQIPTSLFLLPKGYTVHDLDVNNEGNP</sequence>
<evidence type="ECO:0008006" key="3">
    <source>
        <dbReference type="Google" id="ProtNLM"/>
    </source>
</evidence>
<dbReference type="Proteomes" id="UP000199452">
    <property type="component" value="Unassembled WGS sequence"/>
</dbReference>
<evidence type="ECO:0000313" key="2">
    <source>
        <dbReference type="Proteomes" id="UP000199452"/>
    </source>
</evidence>
<organism evidence="1 2">
    <name type="scientific">Williamwhitmania taraxaci</name>
    <dbReference type="NCBI Taxonomy" id="1640674"/>
    <lineage>
        <taxon>Bacteria</taxon>
        <taxon>Pseudomonadati</taxon>
        <taxon>Bacteroidota</taxon>
        <taxon>Bacteroidia</taxon>
        <taxon>Bacteroidales</taxon>
        <taxon>Williamwhitmaniaceae</taxon>
        <taxon>Williamwhitmania</taxon>
    </lineage>
</organism>
<keyword evidence="2" id="KW-1185">Reference proteome</keyword>
<reference evidence="1 2" key="1">
    <citation type="submission" date="2016-09" db="EMBL/GenBank/DDBJ databases">
        <authorList>
            <person name="Capua I."/>
            <person name="De Benedictis P."/>
            <person name="Joannis T."/>
            <person name="Lombin L.H."/>
            <person name="Cattoli G."/>
        </authorList>
    </citation>
    <scope>NUCLEOTIDE SEQUENCE [LARGE SCALE GENOMIC DNA]</scope>
    <source>
        <strain evidence="1 2">A7P-90m</strain>
    </source>
</reference>
<gene>
    <name evidence="1" type="ORF">SAMN05216323_11092</name>
</gene>
<evidence type="ECO:0000313" key="1">
    <source>
        <dbReference type="EMBL" id="SDD22794.1"/>
    </source>
</evidence>
<dbReference type="RefSeq" id="WP_092440953.1">
    <property type="nucleotide sequence ID" value="NZ_FMYP01000109.1"/>
</dbReference>
<dbReference type="OrthoDB" id="5372426at2"/>
<protein>
    <recommendedName>
        <fullName evidence="3">Lipoprotein</fullName>
    </recommendedName>
</protein>
<accession>A0A1G6T1S5</accession>
<dbReference type="AlphaFoldDB" id="A0A1G6T1S5"/>